<proteinExistence type="predicted"/>
<feature type="transmembrane region" description="Helical" evidence="2">
    <location>
        <begin position="70"/>
        <end position="93"/>
    </location>
</feature>
<protein>
    <recommendedName>
        <fullName evidence="5">ABC transporter permease</fullName>
    </recommendedName>
</protein>
<dbReference type="InterPro" id="IPR010540">
    <property type="entry name" value="CmpB_TMEM229"/>
</dbReference>
<keyword evidence="2" id="KW-0472">Membrane</keyword>
<keyword evidence="1" id="KW-0175">Coiled coil</keyword>
<dbReference type="Proteomes" id="UP000250003">
    <property type="component" value="Chromosome"/>
</dbReference>
<keyword evidence="2" id="KW-0812">Transmembrane</keyword>
<evidence type="ECO:0008006" key="5">
    <source>
        <dbReference type="Google" id="ProtNLM"/>
    </source>
</evidence>
<dbReference type="RefSeq" id="WP_111919935.1">
    <property type="nucleotide sequence ID" value="NZ_CAUWHR010000002.1"/>
</dbReference>
<evidence type="ECO:0000313" key="4">
    <source>
        <dbReference type="Proteomes" id="UP000250003"/>
    </source>
</evidence>
<dbReference type="EMBL" id="CP030280">
    <property type="protein sequence ID" value="AWY98446.1"/>
    <property type="molecule type" value="Genomic_DNA"/>
</dbReference>
<feature type="transmembrane region" description="Helical" evidence="2">
    <location>
        <begin position="44"/>
        <end position="64"/>
    </location>
</feature>
<sequence length="307" mass="35901">MNITIAGVSLYYIISWFFIYSFLGWVWESAYVSVKKGKPVNRGFINGPLCTIYGAGAVSVYLIMKPFAGNLLILYVGGVFTATLLELVTGWLMERIFHTRWWDYSRQKFNFHGYICLGASLGWGVFTILLFHVFQPFVSWLTGLYPKSVGTVALCIVVVLYIIDFATSAAAAFGLSKTFAGVEDMLEDLTAYLHTTRVYETREEIREKLESARNYRHVQDSLAWLSDRRQEVLEHFENLVQDRRLLDAENYMERKQELEQRFDEFVKKYTDIRKKQNGIRNRMVCAYPELKNQFRTYREKHEKKQTK</sequence>
<feature type="transmembrane region" description="Helical" evidence="2">
    <location>
        <begin position="114"/>
        <end position="134"/>
    </location>
</feature>
<dbReference type="Pfam" id="PF06541">
    <property type="entry name" value="ABC_trans_CmpB"/>
    <property type="match status" value="1"/>
</dbReference>
<feature type="coiled-coil region" evidence="1">
    <location>
        <begin position="248"/>
        <end position="275"/>
    </location>
</feature>
<dbReference type="AlphaFoldDB" id="A0A2Z4UBQ5"/>
<evidence type="ECO:0000256" key="1">
    <source>
        <dbReference type="SAM" id="Coils"/>
    </source>
</evidence>
<accession>A0A2Z4UBQ5</accession>
<reference evidence="4" key="1">
    <citation type="submission" date="2018-06" db="EMBL/GenBank/DDBJ databases">
        <title>Description of Blautia argi sp. nov., a new anaerobic isolated from dog feces.</title>
        <authorList>
            <person name="Chang Y.-H."/>
            <person name="Paek J."/>
            <person name="Shin Y."/>
        </authorList>
    </citation>
    <scope>NUCLEOTIDE SEQUENCE [LARGE SCALE GENOMIC DNA]</scope>
    <source>
        <strain evidence="4">KCTC 15426</strain>
    </source>
</reference>
<evidence type="ECO:0000313" key="3">
    <source>
        <dbReference type="EMBL" id="AWY98446.1"/>
    </source>
</evidence>
<dbReference type="KEGG" id="blau:DQQ01_10120"/>
<evidence type="ECO:0000256" key="2">
    <source>
        <dbReference type="SAM" id="Phobius"/>
    </source>
</evidence>
<name>A0A2Z4UBQ5_9FIRM</name>
<gene>
    <name evidence="3" type="ORF">DQQ01_10120</name>
</gene>
<keyword evidence="2" id="KW-1133">Transmembrane helix</keyword>
<feature type="transmembrane region" description="Helical" evidence="2">
    <location>
        <begin position="149"/>
        <end position="175"/>
    </location>
</feature>
<organism evidence="3 4">
    <name type="scientific">Blautia argi</name>
    <dbReference type="NCBI Taxonomy" id="1912897"/>
    <lineage>
        <taxon>Bacteria</taxon>
        <taxon>Bacillati</taxon>
        <taxon>Bacillota</taxon>
        <taxon>Clostridia</taxon>
        <taxon>Lachnospirales</taxon>
        <taxon>Lachnospiraceae</taxon>
        <taxon>Blautia</taxon>
    </lineage>
</organism>
<dbReference type="OrthoDB" id="9789229at2"/>
<keyword evidence="4" id="KW-1185">Reference proteome</keyword>
<feature type="transmembrane region" description="Helical" evidence="2">
    <location>
        <begin position="12"/>
        <end position="32"/>
    </location>
</feature>